<evidence type="ECO:0000313" key="2">
    <source>
        <dbReference type="EMBL" id="KAF0683898.1"/>
    </source>
</evidence>
<protein>
    <submittedName>
        <fullName evidence="2">Uncharacterized protein</fullName>
    </submittedName>
</protein>
<keyword evidence="3" id="KW-1185">Reference proteome</keyword>
<sequence length="277" mass="32749">MSAREMMTFIHFFSLIIGDLIPDECEVWNFFLTLLKMVDVLQSSKFNQSKILYLKQLISQHNRMYVALFNDNLKPKHHFLIHYPTVIQYSGPPKNYWCFRFEGKHKELKMYARSTCSRKNITLTLAKKFQFKFANFLLQPNIENIVVDSKYSICTLHFENISKIIHQPLTTYMCYSQVNYLGTLYKRGYYLTKFLDEMCLYEIVEIIVVNNSTNKIFILSKQIQVLDFHVQFEAFEVDKNTIVNNCIIHGIDEFSGPPINITKVASGKYMIRLKEFF</sequence>
<evidence type="ECO:0000313" key="3">
    <source>
        <dbReference type="Proteomes" id="UP000478052"/>
    </source>
</evidence>
<keyword evidence="1" id="KW-0732">Signal</keyword>
<organism evidence="2 3">
    <name type="scientific">Aphis craccivora</name>
    <name type="common">Cowpea aphid</name>
    <dbReference type="NCBI Taxonomy" id="307492"/>
    <lineage>
        <taxon>Eukaryota</taxon>
        <taxon>Metazoa</taxon>
        <taxon>Ecdysozoa</taxon>
        <taxon>Arthropoda</taxon>
        <taxon>Hexapoda</taxon>
        <taxon>Insecta</taxon>
        <taxon>Pterygota</taxon>
        <taxon>Neoptera</taxon>
        <taxon>Paraneoptera</taxon>
        <taxon>Hemiptera</taxon>
        <taxon>Sternorrhyncha</taxon>
        <taxon>Aphidomorpha</taxon>
        <taxon>Aphidoidea</taxon>
        <taxon>Aphididae</taxon>
        <taxon>Aphidini</taxon>
        <taxon>Aphis</taxon>
        <taxon>Aphis</taxon>
    </lineage>
</organism>
<dbReference type="AlphaFoldDB" id="A0A6G0VH60"/>
<dbReference type="EMBL" id="VUJU01017314">
    <property type="protein sequence ID" value="KAF0683898.1"/>
    <property type="molecule type" value="Genomic_DNA"/>
</dbReference>
<gene>
    <name evidence="2" type="ORF">FWK35_00039039</name>
</gene>
<feature type="chain" id="PRO_5026333257" evidence="1">
    <location>
        <begin position="19"/>
        <end position="277"/>
    </location>
</feature>
<feature type="signal peptide" evidence="1">
    <location>
        <begin position="1"/>
        <end position="18"/>
    </location>
</feature>
<evidence type="ECO:0000256" key="1">
    <source>
        <dbReference type="SAM" id="SignalP"/>
    </source>
</evidence>
<reference evidence="2 3" key="1">
    <citation type="submission" date="2019-08" db="EMBL/GenBank/DDBJ databases">
        <title>Whole genome of Aphis craccivora.</title>
        <authorList>
            <person name="Voronova N.V."/>
            <person name="Shulinski R.S."/>
            <person name="Bandarenka Y.V."/>
            <person name="Zhorov D.G."/>
            <person name="Warner D."/>
        </authorList>
    </citation>
    <scope>NUCLEOTIDE SEQUENCE [LARGE SCALE GENOMIC DNA]</scope>
    <source>
        <strain evidence="2">180601</strain>
        <tissue evidence="2">Whole Body</tissue>
    </source>
</reference>
<dbReference type="OrthoDB" id="9995573at2759"/>
<accession>A0A6G0VH60</accession>
<proteinExistence type="predicted"/>
<dbReference type="Proteomes" id="UP000478052">
    <property type="component" value="Unassembled WGS sequence"/>
</dbReference>
<name>A0A6G0VH60_APHCR</name>
<comment type="caution">
    <text evidence="2">The sequence shown here is derived from an EMBL/GenBank/DDBJ whole genome shotgun (WGS) entry which is preliminary data.</text>
</comment>